<dbReference type="Proteomes" id="UP000032233">
    <property type="component" value="Unassembled WGS sequence"/>
</dbReference>
<evidence type="ECO:0008006" key="3">
    <source>
        <dbReference type="Google" id="ProtNLM"/>
    </source>
</evidence>
<sequence length="206" mass="23801">MGALSVNPTPGLEGIRQRAEPEEYFSMALELLDQNLGKSPQGSVLDVGPVCGENISYFATRVKRLYLCDLFLRLKIDQEKELPVEALWRHLDYPVEAFEGILIWDLVDRLDGEQTERLVGILDHLLKPGGIVTVFALGQSGITTEVYSFALMGDYRVRPRRQRHLELPRVFRQNREILDLFDAFVPVKSFRYRNGFREFVFRKNKL</sequence>
<dbReference type="InterPro" id="IPR029063">
    <property type="entry name" value="SAM-dependent_MTases_sf"/>
</dbReference>
<proteinExistence type="predicted"/>
<reference evidence="1 2" key="1">
    <citation type="submission" date="2013-11" db="EMBL/GenBank/DDBJ databases">
        <title>Metagenomic analysis of a methanogenic consortium involved in long chain n-alkane degradation.</title>
        <authorList>
            <person name="Davidova I.A."/>
            <person name="Callaghan A.V."/>
            <person name="Wawrik B."/>
            <person name="Pruitt S."/>
            <person name="Marks C."/>
            <person name="Duncan K.E."/>
            <person name="Suflita J.M."/>
        </authorList>
    </citation>
    <scope>NUCLEOTIDE SEQUENCE [LARGE SCALE GENOMIC DNA]</scope>
    <source>
        <strain evidence="1 2">SPR</strain>
    </source>
</reference>
<accession>A0A0D2GG06</accession>
<comment type="caution">
    <text evidence="1">The sequence shown here is derived from an EMBL/GenBank/DDBJ whole genome shotgun (WGS) entry which is preliminary data.</text>
</comment>
<dbReference type="SUPFAM" id="SSF53335">
    <property type="entry name" value="S-adenosyl-L-methionine-dependent methyltransferases"/>
    <property type="match status" value="1"/>
</dbReference>
<gene>
    <name evidence="1" type="ORF">X474_11390</name>
</gene>
<protein>
    <recommendedName>
        <fullName evidence="3">Class I SAM-dependent methyltransferase</fullName>
    </recommendedName>
</protein>
<dbReference type="EMBL" id="AZAC01000014">
    <property type="protein sequence ID" value="KIX13857.1"/>
    <property type="molecule type" value="Genomic_DNA"/>
</dbReference>
<organism evidence="1 2">
    <name type="scientific">Dethiosulfatarculus sandiegensis</name>
    <dbReference type="NCBI Taxonomy" id="1429043"/>
    <lineage>
        <taxon>Bacteria</taxon>
        <taxon>Pseudomonadati</taxon>
        <taxon>Thermodesulfobacteriota</taxon>
        <taxon>Desulfarculia</taxon>
        <taxon>Desulfarculales</taxon>
        <taxon>Desulfarculaceae</taxon>
        <taxon>Dethiosulfatarculus</taxon>
    </lineage>
</organism>
<dbReference type="InParanoid" id="A0A0D2GG06"/>
<evidence type="ECO:0000313" key="1">
    <source>
        <dbReference type="EMBL" id="KIX13857.1"/>
    </source>
</evidence>
<evidence type="ECO:0000313" key="2">
    <source>
        <dbReference type="Proteomes" id="UP000032233"/>
    </source>
</evidence>
<dbReference type="AlphaFoldDB" id="A0A0D2GG06"/>
<name>A0A0D2GG06_9BACT</name>
<dbReference type="Gene3D" id="3.40.50.150">
    <property type="entry name" value="Vaccinia Virus protein VP39"/>
    <property type="match status" value="1"/>
</dbReference>
<keyword evidence="2" id="KW-1185">Reference proteome</keyword>
<dbReference type="RefSeq" id="WP_044348675.1">
    <property type="nucleotide sequence ID" value="NZ_AZAC01000014.1"/>
</dbReference>
<dbReference type="OrthoDB" id="113704at2"/>